<dbReference type="AlphaFoldDB" id="A0A0J5S4G8"/>
<evidence type="ECO:0000256" key="5">
    <source>
        <dbReference type="RuleBase" id="RU003690"/>
    </source>
</evidence>
<dbReference type="PANTHER" id="PTHR10353:SF122">
    <property type="entry name" value="6-PHOSPHO-BETA-GLUCOSIDASE ASCB-RELATED"/>
    <property type="match status" value="1"/>
</dbReference>
<evidence type="ECO:0000256" key="2">
    <source>
        <dbReference type="ARBA" id="ARBA00022801"/>
    </source>
</evidence>
<proteinExistence type="inferred from homology"/>
<dbReference type="Gene3D" id="3.20.20.80">
    <property type="entry name" value="Glycosidases"/>
    <property type="match status" value="1"/>
</dbReference>
<comment type="similarity">
    <text evidence="1 5">Belongs to the glycosyl hydrolase 1 family.</text>
</comment>
<evidence type="ECO:0000313" key="7">
    <source>
        <dbReference type="EMBL" id="KMK51702.1"/>
    </source>
</evidence>
<gene>
    <name evidence="7" type="ORF">RO21_04980</name>
</gene>
<dbReference type="FunFam" id="3.20.20.80:FF:000004">
    <property type="entry name" value="Beta-glucosidase 6-phospho-beta-glucosidase"/>
    <property type="match status" value="1"/>
</dbReference>
<organism evidence="7 8">
    <name type="scientific">Muribacter muris</name>
    <dbReference type="NCBI Taxonomy" id="67855"/>
    <lineage>
        <taxon>Bacteria</taxon>
        <taxon>Pseudomonadati</taxon>
        <taxon>Pseudomonadota</taxon>
        <taxon>Gammaproteobacteria</taxon>
        <taxon>Pasteurellales</taxon>
        <taxon>Pasteurellaceae</taxon>
        <taxon>Muribacter</taxon>
    </lineage>
</organism>
<dbReference type="EMBL" id="JWIZ01000024">
    <property type="protein sequence ID" value="KMK51702.1"/>
    <property type="molecule type" value="Genomic_DNA"/>
</dbReference>
<dbReference type="Pfam" id="PF00232">
    <property type="entry name" value="Glyco_hydro_1"/>
    <property type="match status" value="1"/>
</dbReference>
<evidence type="ECO:0000256" key="6">
    <source>
        <dbReference type="RuleBase" id="RU004468"/>
    </source>
</evidence>
<protein>
    <submittedName>
        <fullName evidence="7">6-phospho-beta-glucosidase</fullName>
    </submittedName>
</protein>
<sequence length="489" mass="55777">MCSLKPFPTDFLWGGATAANQIEGGFDQDGKGLSSADMVAYIPKAERGAHSAAIEVDSQRIDDILSGKCQARFPKREGIDFYHKYKDDIALFGEMGFKMFRISIHWARIFPNGYDEQPNEAGLQYYDDMFDEMLKHGIKPMVTLCHYEIPLGLVQKYNGFVSREVVGHFVRYAETVFKRYKNKVKYWLTFNEINMITMHSPYTGGGIVLDRIPEAERENAKYQALHHQFVASALATKALHEIIPDAKMGCMLARLHHYALTADPQDQRLAQWGNQQNLFFTDVHARGEYPRYMLRHWQENNVHIQKEAGDDAVLKQYPVDFISFSYYMSVCVTTHDEGEKVGGNLIEGVKNPYLTASDWGWQIDPVGLRIVLNDMYDRYQKPLFIVENGLGAYDKVEADGAIHDSYRIDYLRSHIAQIQEAISDGVELLGYLEWGPIDLVSMSTSEMSKRYGFIYVDIDDDGNGTGKRSPKDSFYWYKKVIASNGADLS</sequence>
<dbReference type="InterPro" id="IPR001360">
    <property type="entry name" value="Glyco_hydro_1"/>
</dbReference>
<keyword evidence="3 6" id="KW-0326">Glycosidase</keyword>
<dbReference type="PANTHER" id="PTHR10353">
    <property type="entry name" value="GLYCOSYL HYDROLASE"/>
    <property type="match status" value="1"/>
</dbReference>
<dbReference type="PROSITE" id="PS00653">
    <property type="entry name" value="GLYCOSYL_HYDROL_F1_2"/>
    <property type="match status" value="1"/>
</dbReference>
<dbReference type="PATRIC" id="fig|67855.3.peg.859"/>
<accession>A0A0J5S4G8</accession>
<keyword evidence="2 6" id="KW-0378">Hydrolase</keyword>
<dbReference type="InterPro" id="IPR018120">
    <property type="entry name" value="Glyco_hydro_1_AS"/>
</dbReference>
<dbReference type="SUPFAM" id="SSF51445">
    <property type="entry name" value="(Trans)glycosidases"/>
    <property type="match status" value="1"/>
</dbReference>
<dbReference type="Proteomes" id="UP000036270">
    <property type="component" value="Unassembled WGS sequence"/>
</dbReference>
<dbReference type="STRING" id="67855.RO21_04980"/>
<keyword evidence="8" id="KW-1185">Reference proteome</keyword>
<evidence type="ECO:0000256" key="4">
    <source>
        <dbReference type="PROSITE-ProRule" id="PRU10055"/>
    </source>
</evidence>
<dbReference type="GO" id="GO:0016052">
    <property type="term" value="P:carbohydrate catabolic process"/>
    <property type="evidence" value="ECO:0007669"/>
    <property type="project" value="TreeGrafter"/>
</dbReference>
<name>A0A0J5S4G8_9PAST</name>
<reference evidence="7 8" key="1">
    <citation type="submission" date="2014-12" db="EMBL/GenBank/DDBJ databases">
        <title>Reclassification of Actinobacillus muris as Muribacter muris.</title>
        <authorList>
            <person name="Christensen H."/>
            <person name="Nicklas W."/>
            <person name="Bisgaard M."/>
        </authorList>
    </citation>
    <scope>NUCLEOTIDE SEQUENCE [LARGE SCALE GENOMIC DNA]</scope>
    <source>
        <strain evidence="7 8">Ackerman80-443D</strain>
    </source>
</reference>
<dbReference type="InterPro" id="IPR033132">
    <property type="entry name" value="GH_1_N_CS"/>
</dbReference>
<dbReference type="RefSeq" id="WP_047976691.1">
    <property type="nucleotide sequence ID" value="NZ_JWIZ01000024.1"/>
</dbReference>
<dbReference type="InterPro" id="IPR017853">
    <property type="entry name" value="GH"/>
</dbReference>
<comment type="caution">
    <text evidence="7">The sequence shown here is derived from an EMBL/GenBank/DDBJ whole genome shotgun (WGS) entry which is preliminary data.</text>
</comment>
<dbReference type="GO" id="GO:0008422">
    <property type="term" value="F:beta-glucosidase activity"/>
    <property type="evidence" value="ECO:0007669"/>
    <property type="project" value="TreeGrafter"/>
</dbReference>
<evidence type="ECO:0000256" key="3">
    <source>
        <dbReference type="ARBA" id="ARBA00023295"/>
    </source>
</evidence>
<feature type="active site" description="Nucleophile" evidence="4">
    <location>
        <position position="387"/>
    </location>
</feature>
<evidence type="ECO:0000256" key="1">
    <source>
        <dbReference type="ARBA" id="ARBA00010838"/>
    </source>
</evidence>
<dbReference type="PRINTS" id="PR00131">
    <property type="entry name" value="GLHYDRLASE1"/>
</dbReference>
<dbReference type="GO" id="GO:0005829">
    <property type="term" value="C:cytosol"/>
    <property type="evidence" value="ECO:0007669"/>
    <property type="project" value="TreeGrafter"/>
</dbReference>
<evidence type="ECO:0000313" key="8">
    <source>
        <dbReference type="Proteomes" id="UP000036270"/>
    </source>
</evidence>
<dbReference type="PROSITE" id="PS00572">
    <property type="entry name" value="GLYCOSYL_HYDROL_F1_1"/>
    <property type="match status" value="1"/>
</dbReference>